<proteinExistence type="predicted"/>
<dbReference type="GO" id="GO:0006355">
    <property type="term" value="P:regulation of DNA-templated transcription"/>
    <property type="evidence" value="ECO:0007669"/>
    <property type="project" value="InterPro"/>
</dbReference>
<dbReference type="OrthoDB" id="1121643at2"/>
<dbReference type="InterPro" id="IPR045944">
    <property type="entry name" value="DUF6364"/>
</dbReference>
<dbReference type="KEGG" id="oho:Oweho_1357"/>
<accession>G8R7K1</accession>
<dbReference type="SUPFAM" id="SSF47598">
    <property type="entry name" value="Ribbon-helix-helix"/>
    <property type="match status" value="1"/>
</dbReference>
<dbReference type="RefSeq" id="WP_014201710.1">
    <property type="nucleotide sequence ID" value="NC_016599.1"/>
</dbReference>
<sequence length="84" mass="9665">MQTKLTLSIDQEIIDRAKEYAKQQGVSLSKLVQEFLTQKAKPQTEEVEVPEELEGVFGAFKVPDDFDYKKEKAKRLIEKYNSLG</sequence>
<dbReference type="HOGENOM" id="CLU_168243_3_0_10"/>
<dbReference type="Pfam" id="PF19891">
    <property type="entry name" value="DUF6364"/>
    <property type="match status" value="1"/>
</dbReference>
<evidence type="ECO:0000313" key="2">
    <source>
        <dbReference type="Proteomes" id="UP000005631"/>
    </source>
</evidence>
<dbReference type="AlphaFoldDB" id="G8R7K1"/>
<dbReference type="EMBL" id="CP003156">
    <property type="protein sequence ID" value="AEV32354.1"/>
    <property type="molecule type" value="Genomic_DNA"/>
</dbReference>
<organism evidence="1 2">
    <name type="scientific">Owenweeksia hongkongensis (strain DSM 17368 / CIP 108786 / JCM 12287 / NRRL B-23963 / UST20020801)</name>
    <dbReference type="NCBI Taxonomy" id="926562"/>
    <lineage>
        <taxon>Bacteria</taxon>
        <taxon>Pseudomonadati</taxon>
        <taxon>Bacteroidota</taxon>
        <taxon>Flavobacteriia</taxon>
        <taxon>Flavobacteriales</taxon>
        <taxon>Owenweeksiaceae</taxon>
        <taxon>Owenweeksia</taxon>
    </lineage>
</organism>
<dbReference type="eggNOG" id="ENOG5032Y1X">
    <property type="taxonomic scope" value="Bacteria"/>
</dbReference>
<gene>
    <name evidence="1" type="ordered locus">Oweho_1357</name>
</gene>
<protein>
    <submittedName>
        <fullName evidence="1">Uncharacterized protein</fullName>
    </submittedName>
</protein>
<reference evidence="1 2" key="1">
    <citation type="journal article" date="2012" name="Stand. Genomic Sci.">
        <title>Genome sequence of the orange-pigmented seawater bacterium Owenweeksia hongkongensis type strain (UST20020801(T)).</title>
        <authorList>
            <person name="Riedel T."/>
            <person name="Held B."/>
            <person name="Nolan M."/>
            <person name="Lucas S."/>
            <person name="Lapidus A."/>
            <person name="Tice H."/>
            <person name="Del Rio T.G."/>
            <person name="Cheng J.F."/>
            <person name="Han C."/>
            <person name="Tapia R."/>
            <person name="Goodwin L.A."/>
            <person name="Pitluck S."/>
            <person name="Liolios K."/>
            <person name="Mavromatis K."/>
            <person name="Pagani I."/>
            <person name="Ivanova N."/>
            <person name="Mikhailova N."/>
            <person name="Pati A."/>
            <person name="Chen A."/>
            <person name="Palaniappan K."/>
            <person name="Rohde M."/>
            <person name="Tindall B.J."/>
            <person name="Detter J.C."/>
            <person name="Goker M."/>
            <person name="Woyke T."/>
            <person name="Bristow J."/>
            <person name="Eisen J.A."/>
            <person name="Markowitz V."/>
            <person name="Hugenholtz P."/>
            <person name="Klenk H.P."/>
            <person name="Kyrpides N.C."/>
        </authorList>
    </citation>
    <scope>NUCLEOTIDE SEQUENCE</scope>
    <source>
        <strain evidence="2">DSM 17368 / JCM 12287 / NRRL B-23963</strain>
    </source>
</reference>
<name>G8R7K1_OWEHD</name>
<dbReference type="Proteomes" id="UP000005631">
    <property type="component" value="Chromosome"/>
</dbReference>
<dbReference type="InterPro" id="IPR010985">
    <property type="entry name" value="Ribbon_hlx_hlx"/>
</dbReference>
<dbReference type="STRING" id="926562.Oweho_1357"/>
<evidence type="ECO:0000313" key="1">
    <source>
        <dbReference type="EMBL" id="AEV32354.1"/>
    </source>
</evidence>
<keyword evidence="2" id="KW-1185">Reference proteome</keyword>